<dbReference type="PANTHER" id="PTHR38036:SF1">
    <property type="entry name" value="UPF0250 PROTEIN YBED"/>
    <property type="match status" value="1"/>
</dbReference>
<dbReference type="RefSeq" id="WP_189461715.1">
    <property type="nucleotide sequence ID" value="NZ_BMYO01000008.1"/>
</dbReference>
<evidence type="ECO:0000313" key="2">
    <source>
        <dbReference type="EMBL" id="GHD66978.1"/>
    </source>
</evidence>
<keyword evidence="3" id="KW-1185">Reference proteome</keyword>
<proteinExistence type="inferred from homology"/>
<dbReference type="InterPro" id="IPR027471">
    <property type="entry name" value="YbeD-like_sf"/>
</dbReference>
<gene>
    <name evidence="2" type="ORF">GCM10007350_30010</name>
</gene>
<evidence type="ECO:0000256" key="1">
    <source>
        <dbReference type="ARBA" id="ARBA00008460"/>
    </source>
</evidence>
<name>A0ABQ3H680_9NEIS</name>
<sequence length="98" mass="10643">MNTNTPAPPPLEELVDFPAKLPIKAISHKQVSHDEFHAVLFALSCEHVPGVTANVLTIRPSSAGNYFAATLMITFETADQVRALDAALRAHPLVRMVL</sequence>
<protein>
    <submittedName>
        <fullName evidence="2">Uncharacterized protein</fullName>
    </submittedName>
</protein>
<comment type="similarity">
    <text evidence="1">Belongs to the UPF0250 family.</text>
</comment>
<dbReference type="InterPro" id="IPR007454">
    <property type="entry name" value="UPF0250_YbeD-like"/>
</dbReference>
<reference evidence="3" key="1">
    <citation type="journal article" date="2019" name="Int. J. Syst. Evol. Microbiol.">
        <title>The Global Catalogue of Microorganisms (GCM) 10K type strain sequencing project: providing services to taxonomists for standard genome sequencing and annotation.</title>
        <authorList>
            <consortium name="The Broad Institute Genomics Platform"/>
            <consortium name="The Broad Institute Genome Sequencing Center for Infectious Disease"/>
            <person name="Wu L."/>
            <person name="Ma J."/>
        </authorList>
    </citation>
    <scope>NUCLEOTIDE SEQUENCE [LARGE SCALE GENOMIC DNA]</scope>
    <source>
        <strain evidence="3">KCTC 23701</strain>
    </source>
</reference>
<evidence type="ECO:0000313" key="3">
    <source>
        <dbReference type="Proteomes" id="UP000604737"/>
    </source>
</evidence>
<dbReference type="Pfam" id="PF04359">
    <property type="entry name" value="DUF493"/>
    <property type="match status" value="1"/>
</dbReference>
<accession>A0ABQ3H680</accession>
<dbReference type="PANTHER" id="PTHR38036">
    <property type="entry name" value="UPF0250 PROTEIN YBED"/>
    <property type="match status" value="1"/>
</dbReference>
<comment type="caution">
    <text evidence="2">The sequence shown here is derived from an EMBL/GenBank/DDBJ whole genome shotgun (WGS) entry which is preliminary data.</text>
</comment>
<dbReference type="SUPFAM" id="SSF117991">
    <property type="entry name" value="YbeD/HP0495-like"/>
    <property type="match status" value="1"/>
</dbReference>
<dbReference type="Proteomes" id="UP000604737">
    <property type="component" value="Unassembled WGS sequence"/>
</dbReference>
<dbReference type="Gene3D" id="3.30.70.260">
    <property type="match status" value="1"/>
</dbReference>
<organism evidence="2 3">
    <name type="scientific">Jeongeupia chitinilytica</name>
    <dbReference type="NCBI Taxonomy" id="1041641"/>
    <lineage>
        <taxon>Bacteria</taxon>
        <taxon>Pseudomonadati</taxon>
        <taxon>Pseudomonadota</taxon>
        <taxon>Betaproteobacteria</taxon>
        <taxon>Neisseriales</taxon>
        <taxon>Chitinibacteraceae</taxon>
        <taxon>Jeongeupia</taxon>
    </lineage>
</organism>
<dbReference type="EMBL" id="BMYO01000008">
    <property type="protein sequence ID" value="GHD66978.1"/>
    <property type="molecule type" value="Genomic_DNA"/>
</dbReference>